<comment type="caution">
    <text evidence="3">The sequence shown here is derived from an EMBL/GenBank/DDBJ whole genome shotgun (WGS) entry which is preliminary data.</text>
</comment>
<proteinExistence type="predicted"/>
<name>A0A9W5F2X6_9HYPH</name>
<gene>
    <name evidence="3" type="ORF">AGR2A_Cc140063</name>
</gene>
<evidence type="ECO:0000256" key="2">
    <source>
        <dbReference type="SAM" id="Phobius"/>
    </source>
</evidence>
<dbReference type="AlphaFoldDB" id="A0A9W5F2X6"/>
<dbReference type="RefSeq" id="WP_139786369.1">
    <property type="nucleotide sequence ID" value="NZ_LT009718.1"/>
</dbReference>
<feature type="transmembrane region" description="Helical" evidence="2">
    <location>
        <begin position="6"/>
        <end position="23"/>
    </location>
</feature>
<sequence>MYSHPLSLLGYCLFVGGWIWLLGGSSSDVGVGRNIINIHGAMMSLATILSGIGLALAGMISANGQQSAAPTVKTRAGAHKSNARAETPLAHSTETDEAEIMRRKMMERGINV</sequence>
<evidence type="ECO:0000313" key="4">
    <source>
        <dbReference type="Proteomes" id="UP000191933"/>
    </source>
</evidence>
<reference evidence="3 4" key="1">
    <citation type="submission" date="2016-01" db="EMBL/GenBank/DDBJ databases">
        <authorList>
            <person name="Regsiter A."/>
            <person name="william w."/>
        </authorList>
    </citation>
    <scope>NUCLEOTIDE SEQUENCE [LARGE SCALE GENOMIC DNA]</scope>
    <source>
        <strain evidence="3 4">CFBP 5494</strain>
    </source>
</reference>
<protein>
    <submittedName>
        <fullName evidence="3">Uncharacterized protein</fullName>
    </submittedName>
</protein>
<dbReference type="EMBL" id="FBVY01000006">
    <property type="protein sequence ID" value="CUW88447.1"/>
    <property type="molecule type" value="Genomic_DNA"/>
</dbReference>
<feature type="transmembrane region" description="Helical" evidence="2">
    <location>
        <begin position="35"/>
        <end position="60"/>
    </location>
</feature>
<accession>A0A9W5F2X6</accession>
<dbReference type="Proteomes" id="UP000191933">
    <property type="component" value="Unassembled WGS sequence"/>
</dbReference>
<keyword evidence="2" id="KW-0812">Transmembrane</keyword>
<keyword evidence="4" id="KW-1185">Reference proteome</keyword>
<feature type="region of interest" description="Disordered" evidence="1">
    <location>
        <begin position="69"/>
        <end position="92"/>
    </location>
</feature>
<keyword evidence="2" id="KW-0472">Membrane</keyword>
<keyword evidence="2" id="KW-1133">Transmembrane helix</keyword>
<evidence type="ECO:0000256" key="1">
    <source>
        <dbReference type="SAM" id="MobiDB-lite"/>
    </source>
</evidence>
<evidence type="ECO:0000313" key="3">
    <source>
        <dbReference type="EMBL" id="CUW88447.1"/>
    </source>
</evidence>
<organism evidence="3 4">
    <name type="scientific">Agrobacterium genomosp. 2 str. CFBP 5494</name>
    <dbReference type="NCBI Taxonomy" id="1183436"/>
    <lineage>
        <taxon>Bacteria</taxon>
        <taxon>Pseudomonadati</taxon>
        <taxon>Pseudomonadota</taxon>
        <taxon>Alphaproteobacteria</taxon>
        <taxon>Hyphomicrobiales</taxon>
        <taxon>Rhizobiaceae</taxon>
        <taxon>Rhizobium/Agrobacterium group</taxon>
        <taxon>Agrobacterium</taxon>
        <taxon>Agrobacterium tumefaciens complex</taxon>
    </lineage>
</organism>